<dbReference type="OrthoDB" id="5420779at2"/>
<dbReference type="EMBL" id="FUYC01000005">
    <property type="protein sequence ID" value="SKA82404.1"/>
    <property type="molecule type" value="Genomic_DNA"/>
</dbReference>
<organism evidence="1 2">
    <name type="scientific">Paucidesulfovibrio gracilis DSM 16080</name>
    <dbReference type="NCBI Taxonomy" id="1121449"/>
    <lineage>
        <taxon>Bacteria</taxon>
        <taxon>Pseudomonadati</taxon>
        <taxon>Thermodesulfobacteriota</taxon>
        <taxon>Desulfovibrionia</taxon>
        <taxon>Desulfovibrionales</taxon>
        <taxon>Desulfovibrionaceae</taxon>
        <taxon>Paucidesulfovibrio</taxon>
    </lineage>
</organism>
<protein>
    <submittedName>
        <fullName evidence="1">Uncharacterized protein</fullName>
    </submittedName>
</protein>
<gene>
    <name evidence="1" type="ORF">SAMN02745704_01551</name>
</gene>
<dbReference type="Proteomes" id="UP000190027">
    <property type="component" value="Unassembled WGS sequence"/>
</dbReference>
<evidence type="ECO:0000313" key="2">
    <source>
        <dbReference type="Proteomes" id="UP000190027"/>
    </source>
</evidence>
<name>A0A1T4WYL6_9BACT</name>
<evidence type="ECO:0000313" key="1">
    <source>
        <dbReference type="EMBL" id="SKA82404.1"/>
    </source>
</evidence>
<sequence length="87" mass="10362">MKDERGLYYLPSMQDTDTRMYVRSVDGVIQFRLWNANHAEVWDRHEWLPFDVIEAAAEMYKERGAERNPLALYDVEIAKRLIKDEAN</sequence>
<dbReference type="RefSeq" id="WP_078717114.1">
    <property type="nucleotide sequence ID" value="NZ_FUYC01000005.1"/>
</dbReference>
<reference evidence="1 2" key="1">
    <citation type="submission" date="2017-02" db="EMBL/GenBank/DDBJ databases">
        <authorList>
            <person name="Peterson S.W."/>
        </authorList>
    </citation>
    <scope>NUCLEOTIDE SEQUENCE [LARGE SCALE GENOMIC DNA]</scope>
    <source>
        <strain evidence="1 2">DSM 16080</strain>
    </source>
</reference>
<accession>A0A1T4WYL6</accession>
<dbReference type="STRING" id="1121449.SAMN02745704_01551"/>
<dbReference type="AlphaFoldDB" id="A0A1T4WYL6"/>
<keyword evidence="2" id="KW-1185">Reference proteome</keyword>
<proteinExistence type="predicted"/>